<dbReference type="InterPro" id="IPR008920">
    <property type="entry name" value="TF_FadR/GntR_C"/>
</dbReference>
<dbReference type="Gene3D" id="1.10.10.10">
    <property type="entry name" value="Winged helix-like DNA-binding domain superfamily/Winged helix DNA-binding domain"/>
    <property type="match status" value="1"/>
</dbReference>
<feature type="domain" description="HTH gntR-type" evidence="4">
    <location>
        <begin position="14"/>
        <end position="82"/>
    </location>
</feature>
<keyword evidence="2" id="KW-0238">DNA-binding</keyword>
<dbReference type="Proteomes" id="UP000318693">
    <property type="component" value="Unassembled WGS sequence"/>
</dbReference>
<gene>
    <name evidence="5" type="ORF">FJ693_18780</name>
</gene>
<dbReference type="PRINTS" id="PR00035">
    <property type="entry name" value="HTHGNTR"/>
</dbReference>
<dbReference type="Pfam" id="PF07729">
    <property type="entry name" value="FCD"/>
    <property type="match status" value="1"/>
</dbReference>
<evidence type="ECO:0000313" key="5">
    <source>
        <dbReference type="EMBL" id="TRW43146.1"/>
    </source>
</evidence>
<dbReference type="SMART" id="SM00345">
    <property type="entry name" value="HTH_GNTR"/>
    <property type="match status" value="1"/>
</dbReference>
<comment type="caution">
    <text evidence="5">The sequence shown here is derived from an EMBL/GenBank/DDBJ whole genome shotgun (WGS) entry which is preliminary data.</text>
</comment>
<dbReference type="Gene3D" id="1.20.120.530">
    <property type="entry name" value="GntR ligand-binding domain-like"/>
    <property type="match status" value="1"/>
</dbReference>
<dbReference type="EMBL" id="VJXR01000100">
    <property type="protein sequence ID" value="TRW43146.1"/>
    <property type="molecule type" value="Genomic_DNA"/>
</dbReference>
<accession>A0A552WK79</accession>
<name>A0A552WK79_9MICO</name>
<evidence type="ECO:0000259" key="4">
    <source>
        <dbReference type="PROSITE" id="PS50949"/>
    </source>
</evidence>
<keyword evidence="1" id="KW-0805">Transcription regulation</keyword>
<dbReference type="SUPFAM" id="SSF46785">
    <property type="entry name" value="Winged helix' DNA-binding domain"/>
    <property type="match status" value="1"/>
</dbReference>
<dbReference type="PANTHER" id="PTHR43537:SF5">
    <property type="entry name" value="UXU OPERON TRANSCRIPTIONAL REGULATOR"/>
    <property type="match status" value="1"/>
</dbReference>
<dbReference type="InterPro" id="IPR000524">
    <property type="entry name" value="Tscrpt_reg_HTH_GntR"/>
</dbReference>
<evidence type="ECO:0000256" key="3">
    <source>
        <dbReference type="ARBA" id="ARBA00023163"/>
    </source>
</evidence>
<dbReference type="SUPFAM" id="SSF48008">
    <property type="entry name" value="GntR ligand-binding domain-like"/>
    <property type="match status" value="1"/>
</dbReference>
<dbReference type="GO" id="GO:0003677">
    <property type="term" value="F:DNA binding"/>
    <property type="evidence" value="ECO:0007669"/>
    <property type="project" value="UniProtKB-KW"/>
</dbReference>
<evidence type="ECO:0000256" key="2">
    <source>
        <dbReference type="ARBA" id="ARBA00023125"/>
    </source>
</evidence>
<evidence type="ECO:0000256" key="1">
    <source>
        <dbReference type="ARBA" id="ARBA00023015"/>
    </source>
</evidence>
<sequence>MSTLAESQRILPGPTLAEMVAEKILGKILADRMSPGDPLPSARELGEEFGVSRTVIREAVSSLVARGVIETRSGVGLRVGSVSTALVSDALSLFLRINNGGLDYRQVHEVRHLLELEVVRLACERATDTDLEEIRRAHERMLAGLASPEKVAELDVDFHRQLAVATHNPLYVVVLDSLHGVLVEARRGAVLSPNRGKHAADLHQRVLDAVLRRDGEAAVAAMGSHLDDVAAHWAKMQEARTDGSTELSRAATD</sequence>
<dbReference type="PROSITE" id="PS50949">
    <property type="entry name" value="HTH_GNTR"/>
    <property type="match status" value="1"/>
</dbReference>
<dbReference type="PANTHER" id="PTHR43537">
    <property type="entry name" value="TRANSCRIPTIONAL REGULATOR, GNTR FAMILY"/>
    <property type="match status" value="1"/>
</dbReference>
<dbReference type="SMART" id="SM00895">
    <property type="entry name" value="FCD"/>
    <property type="match status" value="1"/>
</dbReference>
<dbReference type="InterPro" id="IPR011711">
    <property type="entry name" value="GntR_C"/>
</dbReference>
<dbReference type="InterPro" id="IPR036388">
    <property type="entry name" value="WH-like_DNA-bd_sf"/>
</dbReference>
<organism evidence="5 6">
    <name type="scientific">Georgenia yuyongxinii</name>
    <dbReference type="NCBI Taxonomy" id="2589797"/>
    <lineage>
        <taxon>Bacteria</taxon>
        <taxon>Bacillati</taxon>
        <taxon>Actinomycetota</taxon>
        <taxon>Actinomycetes</taxon>
        <taxon>Micrococcales</taxon>
        <taxon>Bogoriellaceae</taxon>
        <taxon>Georgenia</taxon>
    </lineage>
</organism>
<evidence type="ECO:0000313" key="6">
    <source>
        <dbReference type="Proteomes" id="UP000318693"/>
    </source>
</evidence>
<dbReference type="Pfam" id="PF00392">
    <property type="entry name" value="GntR"/>
    <property type="match status" value="1"/>
</dbReference>
<dbReference type="AlphaFoldDB" id="A0A552WK79"/>
<protein>
    <submittedName>
        <fullName evidence="5">FadR family transcriptional regulator</fullName>
    </submittedName>
</protein>
<dbReference type="InterPro" id="IPR036390">
    <property type="entry name" value="WH_DNA-bd_sf"/>
</dbReference>
<dbReference type="CDD" id="cd07377">
    <property type="entry name" value="WHTH_GntR"/>
    <property type="match status" value="1"/>
</dbReference>
<reference evidence="5 6" key="1">
    <citation type="submission" date="2019-07" db="EMBL/GenBank/DDBJ databases">
        <title>Georgenia wutianyii sp. nov. and Georgenia *** sp. nov. isolated from plateau pika (Ochotona curzoniae) in the Qinghai-Tibet plateau of China.</title>
        <authorList>
            <person name="Tian Z."/>
        </authorList>
    </citation>
    <scope>NUCLEOTIDE SEQUENCE [LARGE SCALE GENOMIC DNA]</scope>
    <source>
        <strain evidence="5 6">Z446</strain>
    </source>
</reference>
<keyword evidence="6" id="KW-1185">Reference proteome</keyword>
<dbReference type="GO" id="GO:0003700">
    <property type="term" value="F:DNA-binding transcription factor activity"/>
    <property type="evidence" value="ECO:0007669"/>
    <property type="project" value="InterPro"/>
</dbReference>
<keyword evidence="3" id="KW-0804">Transcription</keyword>
<proteinExistence type="predicted"/>
<dbReference type="RefSeq" id="WP_143419966.1">
    <property type="nucleotide sequence ID" value="NZ_VJXR01000100.1"/>
</dbReference>